<sequence>MIISERIFYMMEKKNMTQLELSKRTGIATSNISDWKKKKTNPKADCLLSICDALEITPEQLLTGNGIDPEYKDEHANYEVTRSDIKILKQIHSLGDEQYKRLMAYMKALQKLEQMENMVEE</sequence>
<accession>A0ABR7G484</accession>
<gene>
    <name evidence="2" type="ORF">H8S01_12965</name>
</gene>
<evidence type="ECO:0000313" key="3">
    <source>
        <dbReference type="Proteomes" id="UP000628463"/>
    </source>
</evidence>
<dbReference type="InterPro" id="IPR010982">
    <property type="entry name" value="Lambda_DNA-bd_dom_sf"/>
</dbReference>
<comment type="caution">
    <text evidence="2">The sequence shown here is derived from an EMBL/GenBank/DDBJ whole genome shotgun (WGS) entry which is preliminary data.</text>
</comment>
<evidence type="ECO:0000259" key="1">
    <source>
        <dbReference type="PROSITE" id="PS50943"/>
    </source>
</evidence>
<dbReference type="SUPFAM" id="SSF47413">
    <property type="entry name" value="lambda repressor-like DNA-binding domains"/>
    <property type="match status" value="1"/>
</dbReference>
<name>A0ABR7G484_9FIRM</name>
<evidence type="ECO:0000313" key="2">
    <source>
        <dbReference type="EMBL" id="MBC5681858.1"/>
    </source>
</evidence>
<dbReference type="Gene3D" id="1.10.260.40">
    <property type="entry name" value="lambda repressor-like DNA-binding domains"/>
    <property type="match status" value="1"/>
</dbReference>
<proteinExistence type="predicted"/>
<reference evidence="2 3" key="1">
    <citation type="submission" date="2020-08" db="EMBL/GenBank/DDBJ databases">
        <title>Genome public.</title>
        <authorList>
            <person name="Liu C."/>
            <person name="Sun Q."/>
        </authorList>
    </citation>
    <scope>NUCLEOTIDE SEQUENCE [LARGE SCALE GENOMIC DNA]</scope>
    <source>
        <strain evidence="2 3">NSJ-43</strain>
    </source>
</reference>
<feature type="domain" description="HTH cro/C1-type" evidence="1">
    <location>
        <begin position="12"/>
        <end position="61"/>
    </location>
</feature>
<dbReference type="Proteomes" id="UP000628463">
    <property type="component" value="Unassembled WGS sequence"/>
</dbReference>
<dbReference type="PROSITE" id="PS50943">
    <property type="entry name" value="HTH_CROC1"/>
    <property type="match status" value="1"/>
</dbReference>
<protein>
    <submittedName>
        <fullName evidence="2">Helix-turn-helix domain-containing protein</fullName>
    </submittedName>
</protein>
<dbReference type="CDD" id="cd00093">
    <property type="entry name" value="HTH_XRE"/>
    <property type="match status" value="1"/>
</dbReference>
<dbReference type="EMBL" id="JACOPD010000012">
    <property type="protein sequence ID" value="MBC5681858.1"/>
    <property type="molecule type" value="Genomic_DNA"/>
</dbReference>
<dbReference type="Pfam" id="PF13443">
    <property type="entry name" value="HTH_26"/>
    <property type="match status" value="1"/>
</dbReference>
<keyword evidence="3" id="KW-1185">Reference proteome</keyword>
<dbReference type="RefSeq" id="WP_186837455.1">
    <property type="nucleotide sequence ID" value="NZ_JACOPD010000012.1"/>
</dbReference>
<organism evidence="2 3">
    <name type="scientific">Lachnospira hominis</name>
    <name type="common">ex Liu et al. 2021</name>
    <dbReference type="NCBI Taxonomy" id="2763051"/>
    <lineage>
        <taxon>Bacteria</taxon>
        <taxon>Bacillati</taxon>
        <taxon>Bacillota</taxon>
        <taxon>Clostridia</taxon>
        <taxon>Lachnospirales</taxon>
        <taxon>Lachnospiraceae</taxon>
        <taxon>Lachnospira</taxon>
    </lineage>
</organism>
<dbReference type="SMART" id="SM00530">
    <property type="entry name" value="HTH_XRE"/>
    <property type="match status" value="1"/>
</dbReference>
<dbReference type="InterPro" id="IPR001387">
    <property type="entry name" value="Cro/C1-type_HTH"/>
</dbReference>